<proteinExistence type="predicted"/>
<protein>
    <submittedName>
        <fullName evidence="1">DUF3788 family protein</fullName>
    </submittedName>
</protein>
<keyword evidence="1" id="KW-0614">Plasmid</keyword>
<accession>A0AAE5WU94</accession>
<dbReference type="EMBL" id="CP035001">
    <property type="protein sequence ID" value="QAS82522.1"/>
    <property type="molecule type" value="Genomic_DNA"/>
</dbReference>
<gene>
    <name evidence="1" type="ORF">CO657_30705</name>
</gene>
<dbReference type="InterPro" id="IPR024265">
    <property type="entry name" value="DUF3788"/>
</dbReference>
<dbReference type="KEGG" id="rad:CO657_30705"/>
<evidence type="ECO:0000313" key="1">
    <source>
        <dbReference type="EMBL" id="QAS82522.1"/>
    </source>
</evidence>
<sequence>MSPGPGTPELVTLYDNARTYVDGKWLTLPVSDGSDLQDVKDLLLMKRSPVSDL</sequence>
<name>A0AAE5WU94_9HYPH</name>
<dbReference type="Proteomes" id="UP000220927">
    <property type="component" value="Plasmid pRapFH23c"/>
</dbReference>
<reference evidence="1 2" key="1">
    <citation type="submission" date="2019-01" db="EMBL/GenBank/DDBJ databases">
        <title>Genomic insights into the origins and evolution of symbiotic genes in the Phaseolus vulgaris microsymbionts.</title>
        <authorList>
            <person name="Tong W."/>
        </authorList>
    </citation>
    <scope>NUCLEOTIDE SEQUENCE [LARGE SCALE GENOMIC DNA]</scope>
    <source>
        <strain evidence="1 2">FH23</strain>
        <plasmid evidence="2">prapfh23c</plasmid>
    </source>
</reference>
<geneLocation type="plasmid" evidence="2">
    <name>prapfh23c</name>
</geneLocation>
<evidence type="ECO:0000313" key="2">
    <source>
        <dbReference type="Proteomes" id="UP000220927"/>
    </source>
</evidence>
<keyword evidence="2" id="KW-1185">Reference proteome</keyword>
<dbReference type="Pfam" id="PF12663">
    <property type="entry name" value="DUF3788"/>
    <property type="match status" value="1"/>
</dbReference>
<dbReference type="AlphaFoldDB" id="A0AAE5WU94"/>
<organism evidence="1 2">
    <name type="scientific">Rhizobium acidisoli</name>
    <dbReference type="NCBI Taxonomy" id="1538158"/>
    <lineage>
        <taxon>Bacteria</taxon>
        <taxon>Pseudomonadati</taxon>
        <taxon>Pseudomonadota</taxon>
        <taxon>Alphaproteobacteria</taxon>
        <taxon>Hyphomicrobiales</taxon>
        <taxon>Rhizobiaceae</taxon>
        <taxon>Rhizobium/Agrobacterium group</taxon>
        <taxon>Rhizobium</taxon>
    </lineage>
</organism>